<dbReference type="Pfam" id="PF02390">
    <property type="entry name" value="Methyltransf_4"/>
    <property type="match status" value="1"/>
</dbReference>
<dbReference type="RefSeq" id="WP_177193628.1">
    <property type="nucleotide sequence ID" value="NZ_FOUU01000009.1"/>
</dbReference>
<dbReference type="EMBL" id="FOUU01000009">
    <property type="protein sequence ID" value="SFM99277.1"/>
    <property type="molecule type" value="Genomic_DNA"/>
</dbReference>
<feature type="binding site" evidence="7">
    <location>
        <position position="61"/>
    </location>
    <ligand>
        <name>S-adenosyl-L-methionine</name>
        <dbReference type="ChEBI" id="CHEBI:59789"/>
    </ligand>
</feature>
<dbReference type="InterPro" id="IPR029063">
    <property type="entry name" value="SAM-dependent_MTases_sf"/>
</dbReference>
<organism evidence="8 9">
    <name type="scientific">Thermodesulforhabdus norvegica</name>
    <dbReference type="NCBI Taxonomy" id="39841"/>
    <lineage>
        <taxon>Bacteria</taxon>
        <taxon>Pseudomonadati</taxon>
        <taxon>Thermodesulfobacteriota</taxon>
        <taxon>Syntrophobacteria</taxon>
        <taxon>Syntrophobacterales</taxon>
        <taxon>Thermodesulforhabdaceae</taxon>
        <taxon>Thermodesulforhabdus</taxon>
    </lineage>
</organism>
<dbReference type="SUPFAM" id="SSF53335">
    <property type="entry name" value="S-adenosyl-L-methionine-dependent methyltransferases"/>
    <property type="match status" value="1"/>
</dbReference>
<protein>
    <recommendedName>
        <fullName evidence="7">tRNA (guanine-N(7)-)-methyltransferase</fullName>
        <ecNumber evidence="7">2.1.1.33</ecNumber>
    </recommendedName>
    <alternativeName>
        <fullName evidence="7">tRNA (guanine(46)-N(7))-methyltransferase</fullName>
    </alternativeName>
    <alternativeName>
        <fullName evidence="7">tRNA(m7G46)-methyltransferase</fullName>
    </alternativeName>
</protein>
<dbReference type="InterPro" id="IPR003358">
    <property type="entry name" value="tRNA_(Gua-N-7)_MeTrfase_Trmb"/>
</dbReference>
<evidence type="ECO:0000256" key="5">
    <source>
        <dbReference type="ARBA" id="ARBA00022691"/>
    </source>
</evidence>
<name>A0A1I4VDK1_9BACT</name>
<dbReference type="PANTHER" id="PTHR23417">
    <property type="entry name" value="3-DEOXY-D-MANNO-OCTULOSONIC-ACID TRANSFERASE/TRNA GUANINE-N 7 - -METHYLTRANSFERASE"/>
    <property type="match status" value="1"/>
</dbReference>
<dbReference type="InterPro" id="IPR055361">
    <property type="entry name" value="tRNA_methyltr_TrmB_bact"/>
</dbReference>
<sequence>MKARYISLGPLIDWRRVNRPIDWNEVFRNDDPVVLEIGFGNGEYLIRRAKTEANKNFVGIEKEWQSVWRALRRIAQNQLSNVRLLKADARWAVHHLMGTGVFSEIYSLFPCPWPKERHVSRRLFSNRCLKRLNNSLVGGGVLWIVTDDDVYANWIKEQSEGSGFQVLHEFIPPSFGTKYETKWVNEGLRQFHKITLIKKQDSLFMPEGEIIVRTYRVSEFYPNDFYPDPVRGNVVVDFKDFLYDSNRGKALLRAVVVEDEFVQDFWIEISRSRDGRWHIKPASGCGWIPTVGLQKALDAVYAYCTKRSEQTGAAKQS</sequence>
<evidence type="ECO:0000256" key="3">
    <source>
        <dbReference type="ARBA" id="ARBA00022603"/>
    </source>
</evidence>
<evidence type="ECO:0000256" key="6">
    <source>
        <dbReference type="ARBA" id="ARBA00022694"/>
    </source>
</evidence>
<dbReference type="NCBIfam" id="TIGR00091">
    <property type="entry name" value="tRNA (guanosine(46)-N7)-methyltransferase TrmB"/>
    <property type="match status" value="1"/>
</dbReference>
<dbReference type="Proteomes" id="UP000199611">
    <property type="component" value="Unassembled WGS sequence"/>
</dbReference>
<proteinExistence type="inferred from homology"/>
<comment type="similarity">
    <text evidence="7">Belongs to the class I-like SAM-binding methyltransferase superfamily. TrmB family.</text>
</comment>
<dbReference type="STRING" id="39841.SAMN05660836_02233"/>
<dbReference type="CDD" id="cd02440">
    <property type="entry name" value="AdoMet_MTases"/>
    <property type="match status" value="1"/>
</dbReference>
<keyword evidence="3 7" id="KW-0489">Methyltransferase</keyword>
<keyword evidence="9" id="KW-1185">Reference proteome</keyword>
<comment type="caution">
    <text evidence="7">Lacks conserved residue(s) required for the propagation of feature annotation.</text>
</comment>
<feature type="binding site" evidence="7">
    <location>
        <position position="36"/>
    </location>
    <ligand>
        <name>S-adenosyl-L-methionine</name>
        <dbReference type="ChEBI" id="CHEBI:59789"/>
    </ligand>
</feature>
<dbReference type="PROSITE" id="PS51625">
    <property type="entry name" value="SAM_MT_TRMB"/>
    <property type="match status" value="1"/>
</dbReference>
<feature type="binding site" evidence="7">
    <location>
        <position position="115"/>
    </location>
    <ligand>
        <name>substrate</name>
    </ligand>
</feature>
<evidence type="ECO:0000256" key="2">
    <source>
        <dbReference type="ARBA" id="ARBA00003015"/>
    </source>
</evidence>
<gene>
    <name evidence="7" type="primary">trmB</name>
    <name evidence="8" type="ORF">SAMN05660836_02233</name>
</gene>
<comment type="function">
    <text evidence="2 7">Catalyzes the formation of N(7)-methylguanine at position 46 (m7G46) in tRNA.</text>
</comment>
<comment type="catalytic activity">
    <reaction evidence="1 7">
        <text>guanosine(46) in tRNA + S-adenosyl-L-methionine = N(7)-methylguanosine(46) in tRNA + S-adenosyl-L-homocysteine</text>
        <dbReference type="Rhea" id="RHEA:42708"/>
        <dbReference type="Rhea" id="RHEA-COMP:10188"/>
        <dbReference type="Rhea" id="RHEA-COMP:10189"/>
        <dbReference type="ChEBI" id="CHEBI:57856"/>
        <dbReference type="ChEBI" id="CHEBI:59789"/>
        <dbReference type="ChEBI" id="CHEBI:74269"/>
        <dbReference type="ChEBI" id="CHEBI:74480"/>
        <dbReference type="EC" id="2.1.1.33"/>
    </reaction>
</comment>
<dbReference type="PANTHER" id="PTHR23417:SF14">
    <property type="entry name" value="PENTACOTRIPEPTIDE-REPEAT REGION OF PRORP DOMAIN-CONTAINING PROTEIN"/>
    <property type="match status" value="1"/>
</dbReference>
<evidence type="ECO:0000256" key="4">
    <source>
        <dbReference type="ARBA" id="ARBA00022679"/>
    </source>
</evidence>
<dbReference type="AlphaFoldDB" id="A0A1I4VDK1"/>
<evidence type="ECO:0000256" key="7">
    <source>
        <dbReference type="HAMAP-Rule" id="MF_01057"/>
    </source>
</evidence>
<reference evidence="8 9" key="1">
    <citation type="submission" date="2016-10" db="EMBL/GenBank/DDBJ databases">
        <authorList>
            <person name="de Groot N.N."/>
        </authorList>
    </citation>
    <scope>NUCLEOTIDE SEQUENCE [LARGE SCALE GENOMIC DNA]</scope>
    <source>
        <strain evidence="8 9">DSM 9990</strain>
    </source>
</reference>
<feature type="binding site" evidence="7">
    <location>
        <position position="88"/>
    </location>
    <ligand>
        <name>S-adenosyl-L-methionine</name>
        <dbReference type="ChEBI" id="CHEBI:59789"/>
    </ligand>
</feature>
<dbReference type="GO" id="GO:0043527">
    <property type="term" value="C:tRNA methyltransferase complex"/>
    <property type="evidence" value="ECO:0007669"/>
    <property type="project" value="TreeGrafter"/>
</dbReference>
<dbReference type="HAMAP" id="MF_01057">
    <property type="entry name" value="tRNA_methyltr_TrmB"/>
    <property type="match status" value="1"/>
</dbReference>
<accession>A0A1I4VDK1</accession>
<dbReference type="GO" id="GO:0008176">
    <property type="term" value="F:tRNA (guanine(46)-N7)-methyltransferase activity"/>
    <property type="evidence" value="ECO:0007669"/>
    <property type="project" value="UniProtKB-UniRule"/>
</dbReference>
<keyword evidence="6 7" id="KW-0819">tRNA processing</keyword>
<dbReference type="Gene3D" id="3.40.50.150">
    <property type="entry name" value="Vaccinia Virus protein VP39"/>
    <property type="match status" value="1"/>
</dbReference>
<keyword evidence="5 7" id="KW-0949">S-adenosyl-L-methionine</keyword>
<feature type="binding site" evidence="7">
    <location>
        <begin position="177"/>
        <end position="180"/>
    </location>
    <ligand>
        <name>substrate</name>
    </ligand>
</feature>
<evidence type="ECO:0000313" key="9">
    <source>
        <dbReference type="Proteomes" id="UP000199611"/>
    </source>
</evidence>
<dbReference type="UniPathway" id="UPA00989"/>
<evidence type="ECO:0000256" key="1">
    <source>
        <dbReference type="ARBA" id="ARBA00000142"/>
    </source>
</evidence>
<keyword evidence="4 7" id="KW-0808">Transferase</keyword>
<dbReference type="EC" id="2.1.1.33" evidence="7"/>
<evidence type="ECO:0000313" key="8">
    <source>
        <dbReference type="EMBL" id="SFM99277.1"/>
    </source>
</evidence>
<feature type="binding site" evidence="7">
    <location>
        <position position="147"/>
    </location>
    <ligand>
        <name>substrate</name>
    </ligand>
</feature>
<comment type="pathway">
    <text evidence="7">tRNA modification; N(7)-methylguanine-tRNA biosynthesis.</text>
</comment>